<proteinExistence type="predicted"/>
<feature type="coiled-coil region" evidence="1">
    <location>
        <begin position="45"/>
        <end position="72"/>
    </location>
</feature>
<feature type="compositionally biased region" description="Basic and acidic residues" evidence="2">
    <location>
        <begin position="636"/>
        <end position="647"/>
    </location>
</feature>
<evidence type="ECO:0000256" key="1">
    <source>
        <dbReference type="SAM" id="Coils"/>
    </source>
</evidence>
<name>A0A250WQ16_9CHLO</name>
<dbReference type="Proteomes" id="UP000232323">
    <property type="component" value="Unassembled WGS sequence"/>
</dbReference>
<feature type="compositionally biased region" description="Low complexity" evidence="2">
    <location>
        <begin position="571"/>
        <end position="600"/>
    </location>
</feature>
<evidence type="ECO:0000256" key="2">
    <source>
        <dbReference type="SAM" id="MobiDB-lite"/>
    </source>
</evidence>
<keyword evidence="3" id="KW-0812">Transmembrane</keyword>
<accession>A0A250WQ16</accession>
<feature type="compositionally biased region" description="Basic and acidic residues" evidence="2">
    <location>
        <begin position="415"/>
        <end position="450"/>
    </location>
</feature>
<dbReference type="STRING" id="1157962.A0A250WQ16"/>
<evidence type="ECO:0000313" key="4">
    <source>
        <dbReference type="EMBL" id="GAX72752.1"/>
    </source>
</evidence>
<keyword evidence="1" id="KW-0175">Coiled coil</keyword>
<evidence type="ECO:0000256" key="3">
    <source>
        <dbReference type="SAM" id="Phobius"/>
    </source>
</evidence>
<keyword evidence="3" id="KW-0472">Membrane</keyword>
<feature type="compositionally biased region" description="Basic and acidic residues" evidence="2">
    <location>
        <begin position="464"/>
        <end position="543"/>
    </location>
</feature>
<feature type="compositionally biased region" description="Polar residues" evidence="2">
    <location>
        <begin position="242"/>
        <end position="251"/>
    </location>
</feature>
<organism evidence="4 5">
    <name type="scientific">Chlamydomonas eustigma</name>
    <dbReference type="NCBI Taxonomy" id="1157962"/>
    <lineage>
        <taxon>Eukaryota</taxon>
        <taxon>Viridiplantae</taxon>
        <taxon>Chlorophyta</taxon>
        <taxon>core chlorophytes</taxon>
        <taxon>Chlorophyceae</taxon>
        <taxon>CS clade</taxon>
        <taxon>Chlamydomonadales</taxon>
        <taxon>Chlamydomonadaceae</taxon>
        <taxon>Chlamydomonas</taxon>
    </lineage>
</organism>
<feature type="compositionally biased region" description="Low complexity" evidence="2">
    <location>
        <begin position="252"/>
        <end position="262"/>
    </location>
</feature>
<sequence>MLPSYGGGYGSKRRGGLPVLPIACGVLSLMLLIAGFAYLSARSSNTQFIKIIQNLRSELQQAQAQASHEKAGYQHMEYQYRAVDRQLSDAQRTLAYTESELLKERETKGAECQSRVDDVEERLAYEREVNEALQKHMRNLEEAHRNRESDWHDLANRWKKYEEDAIAENHRLLSLIAELKNQSKLTSFTDPELPVEEPKERSETKFDINFHIPERTVHAMKAGELHEQGHRVQGEAAHAQQPPGSYQNAGPQQQQQQQQQQQGEHYHYQQGRHPQLHNEQSAPAPDASMLHHADIYADHYGEDQFAGSEDPLDHYWTHDGFAQGHDNFHGDHYEYHDRHDHYQHEDAGHYQHHGHYQGHDHYHEHGHYAYDEHDHYARHPDLHLHHDDMQHHNNGDWHGEGQHIDTHHGAGMHGEGQHVDAHHGAGRHGEGQHVDAHHDADVHGVQHEDSDGGTPEWRAQWSRHHQEALARQEALRMDQQRAVEGHQQQHEQLHDQRRHMEGSAQHHEDGTSWHQEVKAQHDDNVQQQQERHAPSWGHGDSHTNPRWHSGSHEHGHVPVQQQGHHDAQHYQVPQPAPQNQQQQGQRSQQQQQQRQNAQQQHADIGNKWQEPERNQPDMNQGLGRGAQQPVPRGARRQHDDLNYKLGF</sequence>
<gene>
    <name evidence="4" type="ORF">CEUSTIGMA_g208.t1</name>
</gene>
<comment type="caution">
    <text evidence="4">The sequence shown here is derived from an EMBL/GenBank/DDBJ whole genome shotgun (WGS) entry which is preliminary data.</text>
</comment>
<reference evidence="4 5" key="1">
    <citation type="submission" date="2017-08" db="EMBL/GenBank/DDBJ databases">
        <title>Acidophilic green algal genome provides insights into adaptation to an acidic environment.</title>
        <authorList>
            <person name="Hirooka S."/>
            <person name="Hirose Y."/>
            <person name="Kanesaki Y."/>
            <person name="Higuchi S."/>
            <person name="Fujiwara T."/>
            <person name="Onuma R."/>
            <person name="Era A."/>
            <person name="Ohbayashi R."/>
            <person name="Uzuka A."/>
            <person name="Nozaki H."/>
            <person name="Yoshikawa H."/>
            <person name="Miyagishima S.Y."/>
        </authorList>
    </citation>
    <scope>NUCLEOTIDE SEQUENCE [LARGE SCALE GENOMIC DNA]</scope>
    <source>
        <strain evidence="4 5">NIES-2499</strain>
    </source>
</reference>
<dbReference type="OrthoDB" id="547393at2759"/>
<evidence type="ECO:0000313" key="5">
    <source>
        <dbReference type="Proteomes" id="UP000232323"/>
    </source>
</evidence>
<dbReference type="EMBL" id="BEGY01000001">
    <property type="protein sequence ID" value="GAX72752.1"/>
    <property type="molecule type" value="Genomic_DNA"/>
</dbReference>
<dbReference type="AlphaFoldDB" id="A0A250WQ16"/>
<protein>
    <submittedName>
        <fullName evidence="4">Uncharacterized protein</fullName>
    </submittedName>
</protein>
<feature type="region of interest" description="Disordered" evidence="2">
    <location>
        <begin position="229"/>
        <end position="285"/>
    </location>
</feature>
<feature type="coiled-coil region" evidence="1">
    <location>
        <begin position="123"/>
        <end position="182"/>
    </location>
</feature>
<feature type="transmembrane region" description="Helical" evidence="3">
    <location>
        <begin position="20"/>
        <end position="41"/>
    </location>
</feature>
<keyword evidence="3" id="KW-1133">Transmembrane helix</keyword>
<keyword evidence="5" id="KW-1185">Reference proteome</keyword>
<feature type="region of interest" description="Disordered" evidence="2">
    <location>
        <begin position="398"/>
        <end position="647"/>
    </location>
</feature>
<feature type="compositionally biased region" description="Basic and acidic residues" evidence="2">
    <location>
        <begin position="398"/>
        <end position="408"/>
    </location>
</feature>